<evidence type="ECO:0008006" key="4">
    <source>
        <dbReference type="Google" id="ProtNLM"/>
    </source>
</evidence>
<organism evidence="2 3">
    <name type="scientific">Streptomyces axinellae</name>
    <dbReference type="NCBI Taxonomy" id="552788"/>
    <lineage>
        <taxon>Bacteria</taxon>
        <taxon>Bacillati</taxon>
        <taxon>Actinomycetota</taxon>
        <taxon>Actinomycetes</taxon>
        <taxon>Kitasatosporales</taxon>
        <taxon>Streptomycetaceae</taxon>
        <taxon>Streptomyces</taxon>
    </lineage>
</organism>
<accession>A0ABN3QRG2</accession>
<sequence length="297" mass="30946">MRATAVALSSALALSALAVPAAQAVTGSTGDAAAKVSAAREAAVHKAAAAHKAASSAKRTARVADTGSGDTEISDAVVNGGKDVVLGTTNTKKMTVSFTVRDNSGVDWAQAILWHGTDFENLDTGVVPFDDAACTKTSATTANCKQTFEIDPKIHLFNGAAGTWKVTAIAVGNDEDFTDQDNIKSFKMQRNSRLTVNAAPEPVKKGKTLTISGALTRANWDTHKYAGYTKQKVTLQSRAASGKTYTSLKSYTTGSGSSAGKVKTTRTATTDTCWRYTFAGTSTTPSITSTGDCVDVR</sequence>
<evidence type="ECO:0000256" key="1">
    <source>
        <dbReference type="SAM" id="SignalP"/>
    </source>
</evidence>
<evidence type="ECO:0000313" key="3">
    <source>
        <dbReference type="Proteomes" id="UP001501447"/>
    </source>
</evidence>
<gene>
    <name evidence="2" type="ORF">GCM10009863_56870</name>
</gene>
<protein>
    <recommendedName>
        <fullName evidence="4">Calcium-binding protein</fullName>
    </recommendedName>
</protein>
<dbReference type="RefSeq" id="WP_344569865.1">
    <property type="nucleotide sequence ID" value="NZ_BAAARJ010000022.1"/>
</dbReference>
<dbReference type="EMBL" id="BAAARJ010000022">
    <property type="protein sequence ID" value="GAA2633355.1"/>
    <property type="molecule type" value="Genomic_DNA"/>
</dbReference>
<proteinExistence type="predicted"/>
<name>A0ABN3QRG2_9ACTN</name>
<feature type="signal peptide" evidence="1">
    <location>
        <begin position="1"/>
        <end position="24"/>
    </location>
</feature>
<reference evidence="2 3" key="1">
    <citation type="journal article" date="2019" name="Int. J. Syst. Evol. Microbiol.">
        <title>The Global Catalogue of Microorganisms (GCM) 10K type strain sequencing project: providing services to taxonomists for standard genome sequencing and annotation.</title>
        <authorList>
            <consortium name="The Broad Institute Genomics Platform"/>
            <consortium name="The Broad Institute Genome Sequencing Center for Infectious Disease"/>
            <person name="Wu L."/>
            <person name="Ma J."/>
        </authorList>
    </citation>
    <scope>NUCLEOTIDE SEQUENCE [LARGE SCALE GENOMIC DNA]</scope>
    <source>
        <strain evidence="2 3">JCM 16373</strain>
    </source>
</reference>
<keyword evidence="3" id="KW-1185">Reference proteome</keyword>
<dbReference type="InterPro" id="IPR043761">
    <property type="entry name" value="DUF5707"/>
</dbReference>
<evidence type="ECO:0000313" key="2">
    <source>
        <dbReference type="EMBL" id="GAA2633355.1"/>
    </source>
</evidence>
<comment type="caution">
    <text evidence="2">The sequence shown here is derived from an EMBL/GenBank/DDBJ whole genome shotgun (WGS) entry which is preliminary data.</text>
</comment>
<dbReference type="Proteomes" id="UP001501447">
    <property type="component" value="Unassembled WGS sequence"/>
</dbReference>
<feature type="chain" id="PRO_5046294477" description="Calcium-binding protein" evidence="1">
    <location>
        <begin position="25"/>
        <end position="297"/>
    </location>
</feature>
<dbReference type="Pfam" id="PF18968">
    <property type="entry name" value="DUF5707"/>
    <property type="match status" value="1"/>
</dbReference>
<keyword evidence="1" id="KW-0732">Signal</keyword>